<dbReference type="Gene3D" id="3.40.190.10">
    <property type="entry name" value="Periplasmic binding protein-like II"/>
    <property type="match status" value="2"/>
</dbReference>
<reference evidence="4" key="1">
    <citation type="submission" date="2022-04" db="EMBL/GenBank/DDBJ databases">
        <title>Lysobacter sp. CAU 1642 isolated from sea sand.</title>
        <authorList>
            <person name="Kim W."/>
        </authorList>
    </citation>
    <scope>NUCLEOTIDE SEQUENCE</scope>
    <source>
        <strain evidence="4">CAU 1642</strain>
    </source>
</reference>
<dbReference type="PANTHER" id="PTHR30006">
    <property type="entry name" value="THIAMINE-BINDING PERIPLASMIC PROTEIN-RELATED"/>
    <property type="match status" value="1"/>
</dbReference>
<feature type="chain" id="PRO_5045955893" evidence="3">
    <location>
        <begin position="20"/>
        <end position="331"/>
    </location>
</feature>
<dbReference type="Proteomes" id="UP001431449">
    <property type="component" value="Unassembled WGS sequence"/>
</dbReference>
<comment type="similarity">
    <text evidence="1">Belongs to the bacterial solute-binding protein 1 family.</text>
</comment>
<dbReference type="InterPro" id="IPR006059">
    <property type="entry name" value="SBP"/>
</dbReference>
<dbReference type="PANTHER" id="PTHR30006:SF15">
    <property type="entry name" value="IRON-UTILIZATION PERIPLASMIC PROTEIN"/>
    <property type="match status" value="1"/>
</dbReference>
<dbReference type="InterPro" id="IPR026045">
    <property type="entry name" value="Ferric-bd"/>
</dbReference>
<organism evidence="4 5">
    <name type="scientific">Pseudomarimonas salicorniae</name>
    <dbReference type="NCBI Taxonomy" id="2933270"/>
    <lineage>
        <taxon>Bacteria</taxon>
        <taxon>Pseudomonadati</taxon>
        <taxon>Pseudomonadota</taxon>
        <taxon>Gammaproteobacteria</taxon>
        <taxon>Lysobacterales</taxon>
        <taxon>Lysobacteraceae</taxon>
        <taxon>Pseudomarimonas</taxon>
    </lineage>
</organism>
<keyword evidence="5" id="KW-1185">Reference proteome</keyword>
<keyword evidence="2 3" id="KW-0732">Signal</keyword>
<sequence>MRSLLVSLLGLCLALPAQAESLVVYSARIEPLIKPVFDRYTEETGVRIEFLTDKEAPLLARLQAEGERTPADILMTVDAGNLWQAAERGVLAPLDSKVLEANIPAHLRDAQGRWFALSLRARTILYNTDQVNPDTLSTYADLAEPRWKGKLCLRTSKKVYNQSLVAASIAERGVEATEKMLRGWVENLAAAPFASDDEVINAVASGRCAVGIVNSYYFGRQQRDNPDIQAALYWPDQAEGQHGVHVNASGAGVTRHAKNPEQAKRFLEWLSSGEAQSMFASLNMEFPANPAVAAAPEVKAWGDFRASDFPIADSGRLQAEAVALMDRVGYR</sequence>
<dbReference type="Pfam" id="PF13416">
    <property type="entry name" value="SBP_bac_8"/>
    <property type="match status" value="1"/>
</dbReference>
<evidence type="ECO:0000256" key="1">
    <source>
        <dbReference type="ARBA" id="ARBA00008520"/>
    </source>
</evidence>
<accession>A0ABT0GHM0</accession>
<gene>
    <name evidence="4" type="ORF">M0G41_09155</name>
</gene>
<evidence type="ECO:0000313" key="4">
    <source>
        <dbReference type="EMBL" id="MCK7593837.1"/>
    </source>
</evidence>
<name>A0ABT0GHM0_9GAMM</name>
<dbReference type="SUPFAM" id="SSF53850">
    <property type="entry name" value="Periplasmic binding protein-like II"/>
    <property type="match status" value="1"/>
</dbReference>
<evidence type="ECO:0000256" key="2">
    <source>
        <dbReference type="ARBA" id="ARBA00022729"/>
    </source>
</evidence>
<dbReference type="RefSeq" id="WP_248208343.1">
    <property type="nucleotide sequence ID" value="NZ_JALNMH010000007.1"/>
</dbReference>
<evidence type="ECO:0000256" key="3">
    <source>
        <dbReference type="SAM" id="SignalP"/>
    </source>
</evidence>
<protein>
    <submittedName>
        <fullName evidence="4">Extracellular solute-binding protein</fullName>
    </submittedName>
</protein>
<dbReference type="PIRSF" id="PIRSF002825">
    <property type="entry name" value="CfbpA"/>
    <property type="match status" value="1"/>
</dbReference>
<dbReference type="EMBL" id="JALNMH010000007">
    <property type="protein sequence ID" value="MCK7593837.1"/>
    <property type="molecule type" value="Genomic_DNA"/>
</dbReference>
<evidence type="ECO:0000313" key="5">
    <source>
        <dbReference type="Proteomes" id="UP001431449"/>
    </source>
</evidence>
<proteinExistence type="inferred from homology"/>
<feature type="signal peptide" evidence="3">
    <location>
        <begin position="1"/>
        <end position="19"/>
    </location>
</feature>
<comment type="caution">
    <text evidence="4">The sequence shown here is derived from an EMBL/GenBank/DDBJ whole genome shotgun (WGS) entry which is preliminary data.</text>
</comment>